<feature type="compositionally biased region" description="Basic and acidic residues" evidence="1">
    <location>
        <begin position="169"/>
        <end position="182"/>
    </location>
</feature>
<dbReference type="PANTHER" id="PTHR14917">
    <property type="entry name" value="SPERMATOGENESIS-ASSOCIATED PROTEIN 7"/>
    <property type="match status" value="1"/>
</dbReference>
<feature type="compositionally biased region" description="Basic residues" evidence="1">
    <location>
        <begin position="139"/>
        <end position="149"/>
    </location>
</feature>
<dbReference type="AlphaFoldDB" id="A0AAW1TN26"/>
<name>A0AAW1TN26_9CUCU</name>
<feature type="compositionally biased region" description="Basic and acidic residues" evidence="1">
    <location>
        <begin position="351"/>
        <end position="360"/>
    </location>
</feature>
<feature type="compositionally biased region" description="Basic residues" evidence="1">
    <location>
        <begin position="456"/>
        <end position="476"/>
    </location>
</feature>
<evidence type="ECO:0000313" key="2">
    <source>
        <dbReference type="EMBL" id="KAK9869131.1"/>
    </source>
</evidence>
<protein>
    <submittedName>
        <fullName evidence="2">Uncharacterized protein</fullName>
    </submittedName>
</protein>
<feature type="region of interest" description="Disordered" evidence="1">
    <location>
        <begin position="169"/>
        <end position="227"/>
    </location>
</feature>
<proteinExistence type="predicted"/>
<dbReference type="EMBL" id="JARQZJ010000001">
    <property type="protein sequence ID" value="KAK9869131.1"/>
    <property type="molecule type" value="Genomic_DNA"/>
</dbReference>
<dbReference type="GO" id="GO:0036064">
    <property type="term" value="C:ciliary basal body"/>
    <property type="evidence" value="ECO:0007669"/>
    <property type="project" value="TreeGrafter"/>
</dbReference>
<feature type="region of interest" description="Disordered" evidence="1">
    <location>
        <begin position="316"/>
        <end position="336"/>
    </location>
</feature>
<feature type="compositionally biased region" description="Basic and acidic residues" evidence="1">
    <location>
        <begin position="850"/>
        <end position="862"/>
    </location>
</feature>
<dbReference type="GO" id="GO:0005930">
    <property type="term" value="C:axoneme"/>
    <property type="evidence" value="ECO:0007669"/>
    <property type="project" value="TreeGrafter"/>
</dbReference>
<feature type="region of interest" description="Disordered" evidence="1">
    <location>
        <begin position="76"/>
        <end position="151"/>
    </location>
</feature>
<evidence type="ECO:0000256" key="1">
    <source>
        <dbReference type="SAM" id="MobiDB-lite"/>
    </source>
</evidence>
<sequence>MVFDNCQIDVFFHMRSHYNRLRSVHSIVDCSAPKVLRRLNQSSTSLQYAGMAPYCNNNSGVKSHNCKYNTSCIPVSSPGPTACSPRAKSLPPRPGTRRHPDDMPFSRDMCSRSAKNPVRHQQESTKTTPVRTGRQNPTPRHRPKVKQQHHVPAIASVYYASKNTSSEGAKLESFHSRSDQDVRSNTSPTLTSVNQMPVSSSQYGEPKENPKYNTPISTPPRKPSNVSARDHEYLQFLLKITEDIIQNDLYTNKEMKKVFVSHFNANKERLDSDRMILQIHQLMQELNIPLSGDGEEDQSSSWSEIESALKGLGIEEVKQKGDAGSSDSKYKPSSSPQERCICFDIKNSDESSFNRRKVPEEEVENTNYDDYAPKNKFQSSLDRLTEHTEPISSQATCKASTVTSSSTFGQVDVLPGFESLETPRTARGGPTEKASMPQSPEKSERKVSYQGPSSRKNTKKHKRRKKSKTSRIKRPKSILKDSTCSKCVEKVCQASIVAQSRGTDPHTKELSSDNVTTKDGQKPLIITIKDGIENQTDTNNLFPENAKNDYTLIKGPIYLLKTFLVENPDLVMKIETPSVPSLVISKSSEAKHKICSLVNEPKNDEHQEVEEKLLPKTSSTDEVNRESKVLKTDLDSTSEKYKEIRNMLMQITSDLSLSSSSSSFDSKETIIPFEHFGSNFSTQTDVTVASKIATTSAMNFPGLSINTRCRNQSKCSQFCSALTSKPNLTVSNNKLLMTDAYDLTPQRDNDVDTSDMDQLIGEDYNVSSILENFLLTREIQTEDLHVEPTIVAFARMQKDELPGNSGIYPTAPAETSSTEEVTNILNSLGVNPGKSFSQNESKIGKKIKSAKKDTSKGYHRDPAEADNVKSVTLRDSVFAYPTSTTPAIENSEIPDEVGQEFQMKMMFPFLQNPKLQVETPKADSDEAIAHTRRVSIMRNPIIQLPLDKAASDTDDSKKKAESIMKAVDVFKERQSTKGPSHLSKAVQDMESSRESRLVEKMIQESKVGKDQPSMKPVTELLDLDTTSIDEVYAIGTEASSYVELPIKLAQRQGEQYSKKGEDFIMDQSDKVEPSSSQIRRITLVTEKLDYLRNADDDDDYEISATLDQLALLLQQEQEKEEDIEIKDDSTPEEQSETSINRKYFRCCNFRRKKSAMPKKNIQEPFQRDSFSEKQYRSKSEAFEMALIALGQASSPTPEIDPKASEKATGSDLMEVSSAQSIVLALGGTKLPALKLGPQAEKNTEGEINIDFDVISTMALRVDDEKTARYKF</sequence>
<gene>
    <name evidence="2" type="ORF">WA026_002886</name>
</gene>
<feature type="region of interest" description="Disordered" evidence="1">
    <location>
        <begin position="413"/>
        <end position="476"/>
    </location>
</feature>
<organism evidence="2 3">
    <name type="scientific">Henosepilachna vigintioctopunctata</name>
    <dbReference type="NCBI Taxonomy" id="420089"/>
    <lineage>
        <taxon>Eukaryota</taxon>
        <taxon>Metazoa</taxon>
        <taxon>Ecdysozoa</taxon>
        <taxon>Arthropoda</taxon>
        <taxon>Hexapoda</taxon>
        <taxon>Insecta</taxon>
        <taxon>Pterygota</taxon>
        <taxon>Neoptera</taxon>
        <taxon>Endopterygota</taxon>
        <taxon>Coleoptera</taxon>
        <taxon>Polyphaga</taxon>
        <taxon>Cucujiformia</taxon>
        <taxon>Coccinelloidea</taxon>
        <taxon>Coccinellidae</taxon>
        <taxon>Epilachninae</taxon>
        <taxon>Epilachnini</taxon>
        <taxon>Henosepilachna</taxon>
    </lineage>
</organism>
<feature type="compositionally biased region" description="Polar residues" evidence="1">
    <location>
        <begin position="183"/>
        <end position="203"/>
    </location>
</feature>
<keyword evidence="3" id="KW-1185">Reference proteome</keyword>
<dbReference type="Proteomes" id="UP001431783">
    <property type="component" value="Unassembled WGS sequence"/>
</dbReference>
<reference evidence="2 3" key="1">
    <citation type="submission" date="2023-03" db="EMBL/GenBank/DDBJ databases">
        <title>Genome insight into feeding habits of ladybird beetles.</title>
        <authorList>
            <person name="Li H.-S."/>
            <person name="Huang Y.-H."/>
            <person name="Pang H."/>
        </authorList>
    </citation>
    <scope>NUCLEOTIDE SEQUENCE [LARGE SCALE GENOMIC DNA]</scope>
    <source>
        <strain evidence="2">SYSU_2023b</strain>
        <tissue evidence="2">Whole body</tissue>
    </source>
</reference>
<dbReference type="GO" id="GO:0000226">
    <property type="term" value="P:microtubule cytoskeleton organization"/>
    <property type="evidence" value="ECO:0007669"/>
    <property type="project" value="TreeGrafter"/>
</dbReference>
<feature type="compositionally biased region" description="Polar residues" evidence="1">
    <location>
        <begin position="124"/>
        <end position="138"/>
    </location>
</feature>
<evidence type="ECO:0000313" key="3">
    <source>
        <dbReference type="Proteomes" id="UP001431783"/>
    </source>
</evidence>
<feature type="region of interest" description="Disordered" evidence="1">
    <location>
        <begin position="836"/>
        <end position="862"/>
    </location>
</feature>
<dbReference type="PANTHER" id="PTHR14917:SF4">
    <property type="entry name" value="SPERMATOGENESIS-ASSOCIATED 7"/>
    <property type="match status" value="1"/>
</dbReference>
<comment type="caution">
    <text evidence="2">The sequence shown here is derived from an EMBL/GenBank/DDBJ whole genome shotgun (WGS) entry which is preliminary data.</text>
</comment>
<feature type="compositionally biased region" description="Low complexity" evidence="1">
    <location>
        <begin position="325"/>
        <end position="336"/>
    </location>
</feature>
<dbReference type="InterPro" id="IPR029357">
    <property type="entry name" value="SPATA7"/>
</dbReference>
<feature type="region of interest" description="Disordered" evidence="1">
    <location>
        <begin position="351"/>
        <end position="375"/>
    </location>
</feature>
<accession>A0AAW1TN26</accession>
<dbReference type="Pfam" id="PF15244">
    <property type="entry name" value="HSD3"/>
    <property type="match status" value="1"/>
</dbReference>